<protein>
    <recommendedName>
        <fullName evidence="6">B box-type domain-containing protein</fullName>
    </recommendedName>
</protein>
<feature type="domain" description="B box-type" evidence="6">
    <location>
        <begin position="57"/>
        <end position="99"/>
    </location>
</feature>
<dbReference type="Proteomes" id="UP000005408">
    <property type="component" value="Unassembled WGS sequence"/>
</dbReference>
<keyword evidence="5" id="KW-0175">Coiled coil</keyword>
<keyword evidence="2 4" id="KW-0863">Zinc-finger</keyword>
<evidence type="ECO:0000313" key="7">
    <source>
        <dbReference type="EnsemblMetazoa" id="G19354.1:cds"/>
    </source>
</evidence>
<dbReference type="EnsemblMetazoa" id="G19354.1">
    <property type="protein sequence ID" value="G19354.1:cds"/>
    <property type="gene ID" value="G19354"/>
</dbReference>
<evidence type="ECO:0000256" key="4">
    <source>
        <dbReference type="PROSITE-ProRule" id="PRU00024"/>
    </source>
</evidence>
<dbReference type="Gene3D" id="2.120.10.30">
    <property type="entry name" value="TolB, C-terminal domain"/>
    <property type="match status" value="2"/>
</dbReference>
<dbReference type="InterPro" id="IPR051051">
    <property type="entry name" value="E3_ubiq-ligase_TRIM/RNF"/>
</dbReference>
<keyword evidence="8" id="KW-1185">Reference proteome</keyword>
<dbReference type="SUPFAM" id="SSF101898">
    <property type="entry name" value="NHL repeat"/>
    <property type="match status" value="1"/>
</dbReference>
<dbReference type="PANTHER" id="PTHR25465:SF14">
    <property type="entry name" value="E3 UBIQUITIN-PROTEIN LIGASE TRIM65"/>
    <property type="match status" value="1"/>
</dbReference>
<dbReference type="PROSITE" id="PS50119">
    <property type="entry name" value="ZF_BBOX"/>
    <property type="match status" value="2"/>
</dbReference>
<proteinExistence type="predicted"/>
<evidence type="ECO:0000256" key="2">
    <source>
        <dbReference type="ARBA" id="ARBA00022771"/>
    </source>
</evidence>
<dbReference type="PANTHER" id="PTHR25465">
    <property type="entry name" value="B-BOX DOMAIN CONTAINING"/>
    <property type="match status" value="1"/>
</dbReference>
<dbReference type="AlphaFoldDB" id="A0A8W8JH57"/>
<evidence type="ECO:0000256" key="3">
    <source>
        <dbReference type="ARBA" id="ARBA00022833"/>
    </source>
</evidence>
<dbReference type="InterPro" id="IPR000315">
    <property type="entry name" value="Znf_B-box"/>
</dbReference>
<keyword evidence="3" id="KW-0862">Zinc</keyword>
<dbReference type="SMART" id="SM00336">
    <property type="entry name" value="BBOX"/>
    <property type="match status" value="2"/>
</dbReference>
<evidence type="ECO:0000256" key="1">
    <source>
        <dbReference type="ARBA" id="ARBA00022723"/>
    </source>
</evidence>
<dbReference type="GO" id="GO:0008270">
    <property type="term" value="F:zinc ion binding"/>
    <property type="evidence" value="ECO:0007669"/>
    <property type="project" value="UniProtKB-KW"/>
</dbReference>
<dbReference type="InterPro" id="IPR011042">
    <property type="entry name" value="6-blade_b-propeller_TolB-like"/>
</dbReference>
<feature type="coiled-coil region" evidence="5">
    <location>
        <begin position="93"/>
        <end position="156"/>
    </location>
</feature>
<dbReference type="Gene3D" id="3.30.160.60">
    <property type="entry name" value="Classic Zinc Finger"/>
    <property type="match status" value="1"/>
</dbReference>
<evidence type="ECO:0000256" key="5">
    <source>
        <dbReference type="SAM" id="Coils"/>
    </source>
</evidence>
<keyword evidence="1" id="KW-0479">Metal-binding</keyword>
<name>A0A8W8JH57_MAGGI</name>
<reference evidence="7" key="1">
    <citation type="submission" date="2022-08" db="UniProtKB">
        <authorList>
            <consortium name="EnsemblMetazoa"/>
        </authorList>
    </citation>
    <scope>IDENTIFICATION</scope>
    <source>
        <strain evidence="7">05x7-T-G4-1.051#20</strain>
    </source>
</reference>
<feature type="domain" description="B box-type" evidence="6">
    <location>
        <begin position="8"/>
        <end position="53"/>
    </location>
</feature>
<evidence type="ECO:0000259" key="6">
    <source>
        <dbReference type="PROSITE" id="PS50119"/>
    </source>
</evidence>
<dbReference type="SUPFAM" id="SSF57845">
    <property type="entry name" value="B-box zinc-binding domain"/>
    <property type="match status" value="1"/>
</dbReference>
<accession>A0A8W8JH57</accession>
<sequence length="557" mass="64263">MDSQDILQDVLRCHLCEVPMPHMYCDICQLSICKLCVGEHISDESKEHKVVPFRKRRSTPKCPTHFFKQCELHCEQCDIPICLQCVSSGKHEQHEKVDALTNLEKKKKTLENDLQELENTIYPKYQEIASIVSVQRAEVDKTYKKLKRTIDKQERDWRRDIDTIVKILRDDADYEESHISSFFDQHESKIKHSIDEIKRIIEDIKKIINSNDAYVVSAYKSRNDGFKKLPKQLSISLPSMYPYKIEKDSILQHCGSFATNLCILNDGYRIDSPCTNPTTTEKLFMDEPKIVSYIETGYGPHKLSQLSDEEIWMSSTDPFMRLYNLDGDLVKSTQTKSMYAPTGIAVTSSGDLFYTDGRDRTVNIVKNTETQTVIRLHVWIPQGICSTFSDDLLVIMNSDDGKLRKIVRYSGSDEIQSIEYDNECEDFNPICFQFFHITENRNLDICVTDNTAQAVVVVNQAGELRFRYTGPSTSGSLQRIDLRDITTDSQCRILILERVFHRIHIIDQDGHFLRYIDNCKLCLRLPICLCIDSKDNLVVGDNGTSEVNVIQYYMPMT</sequence>
<dbReference type="OrthoDB" id="342730at2759"/>
<evidence type="ECO:0000313" key="8">
    <source>
        <dbReference type="Proteomes" id="UP000005408"/>
    </source>
</evidence>
<organism evidence="7 8">
    <name type="scientific">Magallana gigas</name>
    <name type="common">Pacific oyster</name>
    <name type="synonym">Crassostrea gigas</name>
    <dbReference type="NCBI Taxonomy" id="29159"/>
    <lineage>
        <taxon>Eukaryota</taxon>
        <taxon>Metazoa</taxon>
        <taxon>Spiralia</taxon>
        <taxon>Lophotrochozoa</taxon>
        <taxon>Mollusca</taxon>
        <taxon>Bivalvia</taxon>
        <taxon>Autobranchia</taxon>
        <taxon>Pteriomorphia</taxon>
        <taxon>Ostreida</taxon>
        <taxon>Ostreoidea</taxon>
        <taxon>Ostreidae</taxon>
        <taxon>Magallana</taxon>
    </lineage>
</organism>